<dbReference type="InterPro" id="IPR003808">
    <property type="entry name" value="Fe-S_metab-assoc_dom"/>
</dbReference>
<dbReference type="SUPFAM" id="SSF82649">
    <property type="entry name" value="SufE/NifU"/>
    <property type="match status" value="1"/>
</dbReference>
<dbReference type="GO" id="GO:0009507">
    <property type="term" value="C:chloroplast"/>
    <property type="evidence" value="ECO:0007669"/>
    <property type="project" value="UniProtKB-SubCell"/>
</dbReference>
<dbReference type="Pfam" id="PF02657">
    <property type="entry name" value="SufE"/>
    <property type="match status" value="1"/>
</dbReference>
<keyword evidence="4" id="KW-0934">Plastid</keyword>
<dbReference type="FunFam" id="3.90.1010.10:FF:000010">
    <property type="entry name" value="Quinolinate synthase, chloroplastic"/>
    <property type="match status" value="1"/>
</dbReference>
<protein>
    <submittedName>
        <fullName evidence="6">SufE-like protein 2 chloroplastic isoform X2</fullName>
    </submittedName>
</protein>
<comment type="caution">
    <text evidence="6">The sequence shown here is derived from an EMBL/GenBank/DDBJ whole genome shotgun (WGS) entry which is preliminary data.</text>
</comment>
<name>A0A7J7D430_TRIWF</name>
<dbReference type="PANTHER" id="PTHR43597">
    <property type="entry name" value="SULFUR ACCEPTOR PROTEIN CSDE"/>
    <property type="match status" value="1"/>
</dbReference>
<comment type="subcellular location">
    <subcellularLocation>
        <location evidence="1">Plastid</location>
        <location evidence="1">Chloroplast</location>
    </subcellularLocation>
</comment>
<keyword evidence="7" id="KW-1185">Reference proteome</keyword>
<dbReference type="EMBL" id="JAAARO010000010">
    <property type="protein sequence ID" value="KAF5741107.1"/>
    <property type="molecule type" value="Genomic_DNA"/>
</dbReference>
<evidence type="ECO:0000256" key="1">
    <source>
        <dbReference type="ARBA" id="ARBA00004229"/>
    </source>
</evidence>
<dbReference type="Proteomes" id="UP000593562">
    <property type="component" value="Unassembled WGS sequence"/>
</dbReference>
<comment type="similarity">
    <text evidence="2">Belongs to the SufE family.</text>
</comment>
<evidence type="ECO:0000256" key="4">
    <source>
        <dbReference type="ARBA" id="ARBA00022640"/>
    </source>
</evidence>
<gene>
    <name evidence="6" type="ORF">HS088_TW10G00102</name>
</gene>
<keyword evidence="3" id="KW-0150">Chloroplast</keyword>
<dbReference type="GO" id="GO:0016226">
    <property type="term" value="P:iron-sulfur cluster assembly"/>
    <property type="evidence" value="ECO:0007669"/>
    <property type="project" value="UniProtKB-ARBA"/>
</dbReference>
<dbReference type="Gene3D" id="3.90.1010.10">
    <property type="match status" value="1"/>
</dbReference>
<evidence type="ECO:0000313" key="6">
    <source>
        <dbReference type="EMBL" id="KAF5741107.1"/>
    </source>
</evidence>
<sequence>MNSSSTLLTNISFSCFARQFQECSPNRGQFQLRLKKKSKAISSFKCIQISDWVLPKRFNLPEPSLSVSRAAMTCKVVDEKLKRLVLEFESLTQSIDRVKRLLHYAGRLPPFDESARVEANRVTGCTTQVWLEARLDESGRVRFCADSDSEITKGFISCLIWILDGAEPEEVLMVKKEDLGAMNVGLHGKAQSRVNTWHNVLISMQKRTMTLVAQSQIEPFPSLVVIADDIGADGRFNEDDVESKERHKFHVKALALHPHL</sequence>
<reference evidence="6 7" key="1">
    <citation type="journal article" date="2020" name="Nat. Commun.">
        <title>Genome of Tripterygium wilfordii and identification of cytochrome P450 involved in triptolide biosynthesis.</title>
        <authorList>
            <person name="Tu L."/>
            <person name="Su P."/>
            <person name="Zhang Z."/>
            <person name="Gao L."/>
            <person name="Wang J."/>
            <person name="Hu T."/>
            <person name="Zhou J."/>
            <person name="Zhang Y."/>
            <person name="Zhao Y."/>
            <person name="Liu Y."/>
            <person name="Song Y."/>
            <person name="Tong Y."/>
            <person name="Lu Y."/>
            <person name="Yang J."/>
            <person name="Xu C."/>
            <person name="Jia M."/>
            <person name="Peters R.J."/>
            <person name="Huang L."/>
            <person name="Gao W."/>
        </authorList>
    </citation>
    <scope>NUCLEOTIDE SEQUENCE [LARGE SCALE GENOMIC DNA]</scope>
    <source>
        <strain evidence="7">cv. XIE 37</strain>
        <tissue evidence="6">Leaf</tissue>
    </source>
</reference>
<organism evidence="6 7">
    <name type="scientific">Tripterygium wilfordii</name>
    <name type="common">Thunder God vine</name>
    <dbReference type="NCBI Taxonomy" id="458696"/>
    <lineage>
        <taxon>Eukaryota</taxon>
        <taxon>Viridiplantae</taxon>
        <taxon>Streptophyta</taxon>
        <taxon>Embryophyta</taxon>
        <taxon>Tracheophyta</taxon>
        <taxon>Spermatophyta</taxon>
        <taxon>Magnoliopsida</taxon>
        <taxon>eudicotyledons</taxon>
        <taxon>Gunneridae</taxon>
        <taxon>Pentapetalae</taxon>
        <taxon>rosids</taxon>
        <taxon>fabids</taxon>
        <taxon>Celastrales</taxon>
        <taxon>Celastraceae</taxon>
        <taxon>Tripterygium</taxon>
    </lineage>
</organism>
<evidence type="ECO:0000256" key="2">
    <source>
        <dbReference type="ARBA" id="ARBA00010282"/>
    </source>
</evidence>
<accession>A0A7J7D430</accession>
<dbReference type="GO" id="GO:0008047">
    <property type="term" value="F:enzyme activator activity"/>
    <property type="evidence" value="ECO:0007669"/>
    <property type="project" value="UniProtKB-ARBA"/>
</dbReference>
<feature type="domain" description="Fe-S metabolism associated" evidence="5">
    <location>
        <begin position="87"/>
        <end position="206"/>
    </location>
</feature>
<evidence type="ECO:0000259" key="5">
    <source>
        <dbReference type="Pfam" id="PF02657"/>
    </source>
</evidence>
<evidence type="ECO:0000313" key="7">
    <source>
        <dbReference type="Proteomes" id="UP000593562"/>
    </source>
</evidence>
<evidence type="ECO:0000256" key="3">
    <source>
        <dbReference type="ARBA" id="ARBA00022528"/>
    </source>
</evidence>
<dbReference type="AlphaFoldDB" id="A0A7J7D430"/>
<dbReference type="InParanoid" id="A0A7J7D430"/>
<proteinExistence type="inferred from homology"/>
<dbReference type="GO" id="GO:0051176">
    <property type="term" value="P:positive regulation of sulfur metabolic process"/>
    <property type="evidence" value="ECO:0007669"/>
    <property type="project" value="UniProtKB-ARBA"/>
</dbReference>
<dbReference type="PANTHER" id="PTHR43597:SF5">
    <property type="entry name" value="SUFE-LIKE PROTEIN 2, CHLOROPLASTIC"/>
    <property type="match status" value="1"/>
</dbReference>